<keyword evidence="2" id="KW-1185">Reference proteome</keyword>
<gene>
    <name evidence="1" type="ORF">EW145_g906</name>
</gene>
<sequence length="124" mass="13922">MSETIITVTIRRRRASIVVNSIVMRLQKRPSHSIQYALSIHDVSAAIHVQGGVARCQIFPRKSGIRSINPQGWQSTHEVCPRSGDPSHLRKTSYALKSIPSSVQLCFIICVLQTRKTNHRHADV</sequence>
<name>A0A4S4LH70_9AGAM</name>
<dbReference type="AlphaFoldDB" id="A0A4S4LH70"/>
<organism evidence="1 2">
    <name type="scientific">Phellinidium pouzarii</name>
    <dbReference type="NCBI Taxonomy" id="167371"/>
    <lineage>
        <taxon>Eukaryota</taxon>
        <taxon>Fungi</taxon>
        <taxon>Dikarya</taxon>
        <taxon>Basidiomycota</taxon>
        <taxon>Agaricomycotina</taxon>
        <taxon>Agaricomycetes</taxon>
        <taxon>Hymenochaetales</taxon>
        <taxon>Hymenochaetaceae</taxon>
        <taxon>Phellinidium</taxon>
    </lineage>
</organism>
<reference evidence="1 2" key="1">
    <citation type="submission" date="2019-02" db="EMBL/GenBank/DDBJ databases">
        <title>Genome sequencing of the rare red list fungi Phellinidium pouzarii.</title>
        <authorList>
            <person name="Buettner E."/>
            <person name="Kellner H."/>
        </authorList>
    </citation>
    <scope>NUCLEOTIDE SEQUENCE [LARGE SCALE GENOMIC DNA]</scope>
    <source>
        <strain evidence="1 2">DSM 108285</strain>
    </source>
</reference>
<dbReference type="EMBL" id="SGPK01000021">
    <property type="protein sequence ID" value="THH11065.1"/>
    <property type="molecule type" value="Genomic_DNA"/>
</dbReference>
<dbReference type="Proteomes" id="UP000308199">
    <property type="component" value="Unassembled WGS sequence"/>
</dbReference>
<evidence type="ECO:0000313" key="2">
    <source>
        <dbReference type="Proteomes" id="UP000308199"/>
    </source>
</evidence>
<accession>A0A4S4LH70</accession>
<proteinExistence type="predicted"/>
<comment type="caution">
    <text evidence="1">The sequence shown here is derived from an EMBL/GenBank/DDBJ whole genome shotgun (WGS) entry which is preliminary data.</text>
</comment>
<protein>
    <submittedName>
        <fullName evidence="1">Uncharacterized protein</fullName>
    </submittedName>
</protein>
<evidence type="ECO:0000313" key="1">
    <source>
        <dbReference type="EMBL" id="THH11065.1"/>
    </source>
</evidence>